<dbReference type="Proteomes" id="UP000036185">
    <property type="component" value="Chromosome"/>
</dbReference>
<keyword evidence="1" id="KW-0732">Signal</keyword>
<sequence>MRFWAKRFVLAGAFAAVVAADACPAFFGEGRPGQAHTINCSCWKAAGSA</sequence>
<feature type="signal peptide" evidence="1">
    <location>
        <begin position="1"/>
        <end position="19"/>
    </location>
</feature>
<gene>
    <name evidence="2" type="ORF">CulFRC58_2146</name>
</gene>
<reference evidence="2 3" key="1">
    <citation type="journal article" date="2014" name="Int. J. Syst. Evol. Microbiol.">
        <title>Draft Genome Sequence of Corynebacterium ulcerans FRC58, Isolated from the Bronchitic Aspiration of a Patient in France.</title>
        <authorList>
            <person name="Silva Ado S."/>
            <person name="Barauna R.A."/>
            <person name="de Sa P.C."/>
            <person name="das Gracas D.A."/>
            <person name="Carneiro A.R."/>
            <person name="Thouvenin M."/>
            <person name="Azevedo V."/>
            <person name="Badell E."/>
            <person name="Guiso N."/>
            <person name="da Silva A.L."/>
            <person name="Ramos R.T."/>
        </authorList>
    </citation>
    <scope>NUCLEOTIDE SEQUENCE [LARGE SCALE GENOMIC DNA]</scope>
    <source>
        <strain evidence="2 3">FRC58</strain>
    </source>
</reference>
<dbReference type="EMBL" id="CP011913">
    <property type="protein sequence ID" value="AKN78000.1"/>
    <property type="molecule type" value="Genomic_DNA"/>
</dbReference>
<feature type="chain" id="PRO_5046611777" evidence="1">
    <location>
        <begin position="20"/>
        <end position="49"/>
    </location>
</feature>
<name>A0ABN4GWR1_CORUL</name>
<keyword evidence="3" id="KW-1185">Reference proteome</keyword>
<organism evidence="2 3">
    <name type="scientific">Corynebacterium ulcerans FRC58</name>
    <dbReference type="NCBI Taxonomy" id="1408268"/>
    <lineage>
        <taxon>Bacteria</taxon>
        <taxon>Bacillati</taxon>
        <taxon>Actinomycetota</taxon>
        <taxon>Actinomycetes</taxon>
        <taxon>Mycobacteriales</taxon>
        <taxon>Corynebacteriaceae</taxon>
        <taxon>Corynebacterium</taxon>
    </lineage>
</organism>
<evidence type="ECO:0000256" key="1">
    <source>
        <dbReference type="SAM" id="SignalP"/>
    </source>
</evidence>
<accession>A0ABN4GWR1</accession>
<evidence type="ECO:0000313" key="2">
    <source>
        <dbReference type="EMBL" id="AKN78000.1"/>
    </source>
</evidence>
<proteinExistence type="predicted"/>
<evidence type="ECO:0000313" key="3">
    <source>
        <dbReference type="Proteomes" id="UP000036185"/>
    </source>
</evidence>
<protein>
    <submittedName>
        <fullName evidence="2">Uncharacterized protein</fullName>
    </submittedName>
</protein>